<dbReference type="RefSeq" id="WP_173125642.1">
    <property type="nucleotide sequence ID" value="NZ_JABRWJ010000006.1"/>
</dbReference>
<comment type="caution">
    <text evidence="1">The sequence shown here is derived from an EMBL/GenBank/DDBJ whole genome shotgun (WGS) entry which is preliminary data.</text>
</comment>
<evidence type="ECO:0000313" key="1">
    <source>
        <dbReference type="EMBL" id="NRF69165.1"/>
    </source>
</evidence>
<dbReference type="EMBL" id="JABRWJ010000006">
    <property type="protein sequence ID" value="NRF69165.1"/>
    <property type="molecule type" value="Genomic_DNA"/>
</dbReference>
<evidence type="ECO:0000313" key="2">
    <source>
        <dbReference type="Proteomes" id="UP000737171"/>
    </source>
</evidence>
<proteinExistence type="predicted"/>
<dbReference type="Gene3D" id="3.50.50.60">
    <property type="entry name" value="FAD/NAD(P)-binding domain"/>
    <property type="match status" value="1"/>
</dbReference>
<sequence>MDTLDARALAALCDKESTADARPPRRAVVLGASLAGLLAARVLHEHFDEVLLLDRHPLPMDLGPRQATPHTRHTHALLARGRQAIESLFPGIGDEWLAAGGRLGDVGSEALFYAGRRRFAQAHADASAICLGRGAIEGVLRWRLRALPRITLVTGVDAQGLLGAPGGDRVSGLRWRLLDDEGAHRTFGLRAALVVDATGRASKLPKWLVELGHEPPREELVQVDIRYATAYLVREPQHAPGLEAVIGAATPDHPRPSVLLSQEGGQWVVTLGGYGDDAPPLDRAGFIRRAQESSPPELAAVVREAEFLCEPFGYRFPHSQRRRYETLRRMPDGVLAIGDSICSFNPVFGQGMSVAACEALALQQALQGGDAGLARRYFRSAAKSIDIAWQTAVGADLAIPSVQGERPLPVRLINAYIARLFDAAQTDAAVAVAFERVSHLLDAPPALLRPAMMARVFSARWRKPALPLREAAA</sequence>
<dbReference type="Proteomes" id="UP000737171">
    <property type="component" value="Unassembled WGS sequence"/>
</dbReference>
<name>A0ABX2EKH6_9BURK</name>
<gene>
    <name evidence="1" type="ORF">HLB44_19400</name>
</gene>
<accession>A0ABX2EKH6</accession>
<dbReference type="InterPro" id="IPR036188">
    <property type="entry name" value="FAD/NAD-bd_sf"/>
</dbReference>
<protein>
    <submittedName>
        <fullName evidence="1">Uncharacterized protein</fullName>
    </submittedName>
</protein>
<organism evidence="1 2">
    <name type="scientific">Pseudaquabacterium terrae</name>
    <dbReference type="NCBI Taxonomy" id="2732868"/>
    <lineage>
        <taxon>Bacteria</taxon>
        <taxon>Pseudomonadati</taxon>
        <taxon>Pseudomonadota</taxon>
        <taxon>Betaproteobacteria</taxon>
        <taxon>Burkholderiales</taxon>
        <taxon>Sphaerotilaceae</taxon>
        <taxon>Pseudaquabacterium</taxon>
    </lineage>
</organism>
<dbReference type="PANTHER" id="PTHR43422:SF3">
    <property type="entry name" value="THIAMINE THIAZOLE SYNTHASE"/>
    <property type="match status" value="1"/>
</dbReference>
<dbReference type="SUPFAM" id="SSF51905">
    <property type="entry name" value="FAD/NAD(P)-binding domain"/>
    <property type="match status" value="1"/>
</dbReference>
<reference evidence="1 2" key="1">
    <citation type="submission" date="2020-05" db="EMBL/GenBank/DDBJ databases">
        <title>Aquincola sp. isolate from soil.</title>
        <authorList>
            <person name="Han J."/>
            <person name="Kim D.-U."/>
        </authorList>
    </citation>
    <scope>NUCLEOTIDE SEQUENCE [LARGE SCALE GENOMIC DNA]</scope>
    <source>
        <strain evidence="1 2">S2</strain>
    </source>
</reference>
<dbReference type="PANTHER" id="PTHR43422">
    <property type="entry name" value="THIAMINE THIAZOLE SYNTHASE"/>
    <property type="match status" value="1"/>
</dbReference>
<keyword evidence="2" id="KW-1185">Reference proteome</keyword>